<protein>
    <submittedName>
        <fullName evidence="3">Carbohydrate esterase family 16 protein</fullName>
    </submittedName>
</protein>
<evidence type="ECO:0000256" key="1">
    <source>
        <dbReference type="ARBA" id="ARBA00022801"/>
    </source>
</evidence>
<gene>
    <name evidence="3" type="ORF">P691DRAFT_726121</name>
</gene>
<keyword evidence="1" id="KW-0378">Hydrolase</keyword>
<feature type="signal peptide" evidence="2">
    <location>
        <begin position="1"/>
        <end position="18"/>
    </location>
</feature>
<reference evidence="3" key="1">
    <citation type="submission" date="2020-11" db="EMBL/GenBank/DDBJ databases">
        <authorList>
            <consortium name="DOE Joint Genome Institute"/>
            <person name="Ahrendt S."/>
            <person name="Riley R."/>
            <person name="Andreopoulos W."/>
            <person name="Labutti K."/>
            <person name="Pangilinan J."/>
            <person name="Ruiz-Duenas F.J."/>
            <person name="Barrasa J.M."/>
            <person name="Sanchez-Garcia M."/>
            <person name="Camarero S."/>
            <person name="Miyauchi S."/>
            <person name="Serrano A."/>
            <person name="Linde D."/>
            <person name="Babiker R."/>
            <person name="Drula E."/>
            <person name="Ayuso-Fernandez I."/>
            <person name="Pacheco R."/>
            <person name="Padilla G."/>
            <person name="Ferreira P."/>
            <person name="Barriuso J."/>
            <person name="Kellner H."/>
            <person name="Castanera R."/>
            <person name="Alfaro M."/>
            <person name="Ramirez L."/>
            <person name="Pisabarro A.G."/>
            <person name="Kuo A."/>
            <person name="Tritt A."/>
            <person name="Lipzen A."/>
            <person name="He G."/>
            <person name="Yan M."/>
            <person name="Ng V."/>
            <person name="Cullen D."/>
            <person name="Martin F."/>
            <person name="Rosso M.-N."/>
            <person name="Henrissat B."/>
            <person name="Hibbett D."/>
            <person name="Martinez A.T."/>
            <person name="Grigoriev I.V."/>
        </authorList>
    </citation>
    <scope>NUCLEOTIDE SEQUENCE</scope>
    <source>
        <strain evidence="3">MF-IS2</strain>
    </source>
</reference>
<name>A0A9P5XFD1_9AGAR</name>
<feature type="chain" id="PRO_5040211518" evidence="2">
    <location>
        <begin position="19"/>
        <end position="317"/>
    </location>
</feature>
<evidence type="ECO:0000313" key="3">
    <source>
        <dbReference type="EMBL" id="KAF9450392.1"/>
    </source>
</evidence>
<dbReference type="InterPro" id="IPR001087">
    <property type="entry name" value="GDSL"/>
</dbReference>
<dbReference type="Gene3D" id="3.40.50.1110">
    <property type="entry name" value="SGNH hydrolase"/>
    <property type="match status" value="1"/>
</dbReference>
<dbReference type="InterPro" id="IPR036514">
    <property type="entry name" value="SGNH_hydro_sf"/>
</dbReference>
<dbReference type="Proteomes" id="UP000807342">
    <property type="component" value="Unassembled WGS sequence"/>
</dbReference>
<evidence type="ECO:0000313" key="4">
    <source>
        <dbReference type="Proteomes" id="UP000807342"/>
    </source>
</evidence>
<dbReference type="InterPro" id="IPR051058">
    <property type="entry name" value="GDSL_Est/Lipase"/>
</dbReference>
<evidence type="ECO:0000256" key="2">
    <source>
        <dbReference type="SAM" id="SignalP"/>
    </source>
</evidence>
<dbReference type="EMBL" id="MU151106">
    <property type="protein sequence ID" value="KAF9450392.1"/>
    <property type="molecule type" value="Genomic_DNA"/>
</dbReference>
<dbReference type="CDD" id="cd01846">
    <property type="entry name" value="fatty_acyltransferase_like"/>
    <property type="match status" value="1"/>
</dbReference>
<proteinExistence type="predicted"/>
<dbReference type="Pfam" id="PF00657">
    <property type="entry name" value="Lipase_GDSL"/>
    <property type="match status" value="1"/>
</dbReference>
<dbReference type="OrthoDB" id="1600564at2759"/>
<accession>A0A9P5XFD1</accession>
<keyword evidence="2" id="KW-0732">Signal</keyword>
<dbReference type="SUPFAM" id="SSF52266">
    <property type="entry name" value="SGNH hydrolase"/>
    <property type="match status" value="1"/>
</dbReference>
<organism evidence="3 4">
    <name type="scientific">Macrolepiota fuliginosa MF-IS2</name>
    <dbReference type="NCBI Taxonomy" id="1400762"/>
    <lineage>
        <taxon>Eukaryota</taxon>
        <taxon>Fungi</taxon>
        <taxon>Dikarya</taxon>
        <taxon>Basidiomycota</taxon>
        <taxon>Agaricomycotina</taxon>
        <taxon>Agaricomycetes</taxon>
        <taxon>Agaricomycetidae</taxon>
        <taxon>Agaricales</taxon>
        <taxon>Agaricineae</taxon>
        <taxon>Agaricaceae</taxon>
        <taxon>Macrolepiota</taxon>
    </lineage>
</organism>
<dbReference type="GO" id="GO:0016788">
    <property type="term" value="F:hydrolase activity, acting on ester bonds"/>
    <property type="evidence" value="ECO:0007669"/>
    <property type="project" value="InterPro"/>
</dbReference>
<dbReference type="AlphaFoldDB" id="A0A9P5XFD1"/>
<dbReference type="PANTHER" id="PTHR45648">
    <property type="entry name" value="GDSL LIPASE/ACYLHYDROLASE FAMILY PROTEIN (AFU_ORTHOLOGUE AFUA_4G14700)"/>
    <property type="match status" value="1"/>
</dbReference>
<keyword evidence="4" id="KW-1185">Reference proteome</keyword>
<comment type="caution">
    <text evidence="3">The sequence shown here is derived from an EMBL/GenBank/DDBJ whole genome shotgun (WGS) entry which is preliminary data.</text>
</comment>
<dbReference type="PANTHER" id="PTHR45648:SF22">
    <property type="entry name" value="GDSL LIPASE_ACYLHYDROLASE FAMILY PROTEIN (AFU_ORTHOLOGUE AFUA_4G14700)"/>
    <property type="match status" value="1"/>
</dbReference>
<sequence length="317" mass="34514">MKFAAITLLTLLPATVASAPSAGPLHKNQIKSLVTFGDSYTDIVAISNGGTQWPVYAAGYAGVQLFPFARSGATCSNDITFRPFPPVFGSQIPAFLSSKENGTIKVDPQSTLYTLWIGTNDVGVSSLLTGGNSASIVDVAGCMVNWVQVMYNNGARNFLFQNMIPLETIPLYSPNSWPDKYWHIQRNTTEWSIIIRELVLSGNALIKLMLQALAPKLTGAHVAGVFDSHSLFTDMHNNPANYFNGTAPFNVTGAVTTCVFQLGDSDESVCTVVNGTDRDSYLWFNELHPSEQSDRHVAREIANIIQGIGSRWVSWLS</sequence>